<dbReference type="AlphaFoldDB" id="A0A2G9XBG2"/>
<dbReference type="Proteomes" id="UP000231388">
    <property type="component" value="Unassembled WGS sequence"/>
</dbReference>
<dbReference type="SUPFAM" id="SSF140478">
    <property type="entry name" value="LemA-like"/>
    <property type="match status" value="1"/>
</dbReference>
<dbReference type="EMBL" id="PCQY01000037">
    <property type="protein sequence ID" value="PIP04296.1"/>
    <property type="molecule type" value="Genomic_DNA"/>
</dbReference>
<protein>
    <recommendedName>
        <fullName evidence="8">LemA family protein</fullName>
    </recommendedName>
</protein>
<evidence type="ECO:0000256" key="1">
    <source>
        <dbReference type="ARBA" id="ARBA00004167"/>
    </source>
</evidence>
<comment type="similarity">
    <text evidence="2">Belongs to the LemA family.</text>
</comment>
<evidence type="ECO:0000313" key="7">
    <source>
        <dbReference type="Proteomes" id="UP000231388"/>
    </source>
</evidence>
<organism evidence="6 7">
    <name type="scientific">candidate division WWE3 bacterium CG23_combo_of_CG06-09_8_20_14_all_40_14</name>
    <dbReference type="NCBI Taxonomy" id="1975095"/>
    <lineage>
        <taxon>Bacteria</taxon>
        <taxon>Katanobacteria</taxon>
    </lineage>
</organism>
<reference evidence="6 7" key="1">
    <citation type="submission" date="2017-09" db="EMBL/GenBank/DDBJ databases">
        <title>Depth-based differentiation of microbial function through sediment-hosted aquifers and enrichment of novel symbionts in the deep terrestrial subsurface.</title>
        <authorList>
            <person name="Probst A.J."/>
            <person name="Ladd B."/>
            <person name="Jarett J.K."/>
            <person name="Geller-Mcgrath D.E."/>
            <person name="Sieber C.M."/>
            <person name="Emerson J.B."/>
            <person name="Anantharaman K."/>
            <person name="Thomas B.C."/>
            <person name="Malmstrom R."/>
            <person name="Stieglmeier M."/>
            <person name="Klingl A."/>
            <person name="Woyke T."/>
            <person name="Ryan C.M."/>
            <person name="Banfield J.F."/>
        </authorList>
    </citation>
    <scope>NUCLEOTIDE SEQUENCE [LARGE SCALE GENOMIC DNA]</scope>
    <source>
        <strain evidence="6">CG23_combo_of_CG06-09_8_20_14_all_40_14</strain>
    </source>
</reference>
<accession>A0A2G9XBG2</accession>
<gene>
    <name evidence="6" type="ORF">COX53_03245</name>
</gene>
<dbReference type="InterPro" id="IPR007156">
    <property type="entry name" value="MamQ_LemA"/>
</dbReference>
<dbReference type="GO" id="GO:0016020">
    <property type="term" value="C:membrane"/>
    <property type="evidence" value="ECO:0007669"/>
    <property type="project" value="UniProtKB-SubCell"/>
</dbReference>
<evidence type="ECO:0000256" key="3">
    <source>
        <dbReference type="ARBA" id="ARBA00022692"/>
    </source>
</evidence>
<evidence type="ECO:0008006" key="8">
    <source>
        <dbReference type="Google" id="ProtNLM"/>
    </source>
</evidence>
<name>A0A2G9XBG2_UNCKA</name>
<comment type="subcellular location">
    <subcellularLocation>
        <location evidence="1">Membrane</location>
        <topology evidence="1">Single-pass membrane protein</topology>
    </subcellularLocation>
</comment>
<keyword evidence="5" id="KW-0472">Membrane</keyword>
<proteinExistence type="inferred from homology"/>
<dbReference type="InterPro" id="IPR023353">
    <property type="entry name" value="LemA-like_dom_sf"/>
</dbReference>
<sequence length="183" mass="20675">MTALLLFFVILAGLTVAVWFTYNSLIVAKTRIEESWSGIDVQLKRRADLIPNLVETVKGYAKHEKEVFENVTKARSAMLSAKSLNEKASADNALTGALKSLFALAENYPDLKASDNFKELQDELSDTENKIAYARQFYNSNVLDFNTKLKVFPTVVIANMLKFKETDFFKAEEAEKKEVSVKF</sequence>
<keyword evidence="3" id="KW-0812">Transmembrane</keyword>
<dbReference type="PANTHER" id="PTHR34478:SF2">
    <property type="entry name" value="MEMBRANE PROTEIN"/>
    <property type="match status" value="1"/>
</dbReference>
<keyword evidence="4" id="KW-1133">Transmembrane helix</keyword>
<dbReference type="Pfam" id="PF04011">
    <property type="entry name" value="LemA"/>
    <property type="match status" value="1"/>
</dbReference>
<comment type="caution">
    <text evidence="6">The sequence shown here is derived from an EMBL/GenBank/DDBJ whole genome shotgun (WGS) entry which is preliminary data.</text>
</comment>
<dbReference type="PANTHER" id="PTHR34478">
    <property type="entry name" value="PROTEIN LEMA"/>
    <property type="match status" value="1"/>
</dbReference>
<evidence type="ECO:0000256" key="4">
    <source>
        <dbReference type="ARBA" id="ARBA00022989"/>
    </source>
</evidence>
<evidence type="ECO:0000256" key="5">
    <source>
        <dbReference type="ARBA" id="ARBA00023136"/>
    </source>
</evidence>
<evidence type="ECO:0000256" key="2">
    <source>
        <dbReference type="ARBA" id="ARBA00008854"/>
    </source>
</evidence>
<dbReference type="Gene3D" id="1.20.1440.20">
    <property type="entry name" value="LemA-like domain"/>
    <property type="match status" value="1"/>
</dbReference>
<evidence type="ECO:0000313" key="6">
    <source>
        <dbReference type="EMBL" id="PIP04296.1"/>
    </source>
</evidence>